<feature type="region of interest" description="Disordered" evidence="2">
    <location>
        <begin position="323"/>
        <end position="406"/>
    </location>
</feature>
<dbReference type="PANTHER" id="PTHR30486">
    <property type="entry name" value="TWITCHING MOTILITY PROTEIN PILT"/>
    <property type="match status" value="1"/>
</dbReference>
<feature type="compositionally biased region" description="Basic residues" evidence="2">
    <location>
        <begin position="380"/>
        <end position="389"/>
    </location>
</feature>
<dbReference type="GO" id="GO:0016887">
    <property type="term" value="F:ATP hydrolysis activity"/>
    <property type="evidence" value="ECO:0007669"/>
    <property type="project" value="InterPro"/>
</dbReference>
<dbReference type="SUPFAM" id="SSF52540">
    <property type="entry name" value="P-loop containing nucleoside triphosphate hydrolases"/>
    <property type="match status" value="1"/>
</dbReference>
<protein>
    <recommendedName>
        <fullName evidence="3">Bacterial type II secretion system protein E domain-containing protein</fullName>
    </recommendedName>
</protein>
<gene>
    <name evidence="4" type="ORF">A0U91_15520</name>
</gene>
<dbReference type="Gene3D" id="3.40.50.300">
    <property type="entry name" value="P-loop containing nucleotide triphosphate hydrolases"/>
    <property type="match status" value="1"/>
</dbReference>
<dbReference type="InterPro" id="IPR027417">
    <property type="entry name" value="P-loop_NTPase"/>
</dbReference>
<dbReference type="RefSeq" id="WP_077932048.1">
    <property type="nucleotide sequence ID" value="NZ_CP014688.1"/>
</dbReference>
<keyword evidence="4" id="KW-0614">Plasmid</keyword>
<proteinExistence type="inferred from homology"/>
<evidence type="ECO:0000256" key="2">
    <source>
        <dbReference type="SAM" id="MobiDB-lite"/>
    </source>
</evidence>
<accession>A0A1U9LJ18</accession>
<dbReference type="Proteomes" id="UP000189055">
    <property type="component" value="Plasmid pAC1084_1"/>
</dbReference>
<reference evidence="4 5" key="1">
    <citation type="submission" date="2016-03" db="EMBL/GenBank/DDBJ databases">
        <title>Acetic acid bacteria sequencing.</title>
        <authorList>
            <person name="Brandt J."/>
            <person name="Jakob F."/>
            <person name="Vogel R.F."/>
        </authorList>
    </citation>
    <scope>NUCLEOTIDE SEQUENCE [LARGE SCALE GENOMIC DNA]</scope>
    <source>
        <strain evidence="4 5">TMW2.1084</strain>
        <plasmid evidence="5">pac1084_1</plasmid>
    </source>
</reference>
<evidence type="ECO:0000313" key="4">
    <source>
        <dbReference type="EMBL" id="AQT06421.1"/>
    </source>
</evidence>
<feature type="domain" description="Bacterial type II secretion system protein E" evidence="3">
    <location>
        <begin position="101"/>
        <end position="279"/>
    </location>
</feature>
<dbReference type="AlphaFoldDB" id="A0A1U9LJ18"/>
<evidence type="ECO:0000256" key="1">
    <source>
        <dbReference type="ARBA" id="ARBA00006611"/>
    </source>
</evidence>
<dbReference type="PANTHER" id="PTHR30486:SF6">
    <property type="entry name" value="TYPE IV PILUS RETRACTATION ATPASE PILT"/>
    <property type="match status" value="1"/>
</dbReference>
<evidence type="ECO:0000259" key="3">
    <source>
        <dbReference type="Pfam" id="PF00437"/>
    </source>
</evidence>
<geneLocation type="plasmid" evidence="5">
    <name>pac1084_1</name>
</geneLocation>
<dbReference type="Pfam" id="PF00437">
    <property type="entry name" value="T2SSE"/>
    <property type="match status" value="1"/>
</dbReference>
<organism evidence="4 5">
    <name type="scientific">Acetobacter persici</name>
    <dbReference type="NCBI Taxonomy" id="1076596"/>
    <lineage>
        <taxon>Bacteria</taxon>
        <taxon>Pseudomonadati</taxon>
        <taxon>Pseudomonadota</taxon>
        <taxon>Alphaproteobacteria</taxon>
        <taxon>Acetobacterales</taxon>
        <taxon>Acetobacteraceae</taxon>
        <taxon>Acetobacter</taxon>
    </lineage>
</organism>
<feature type="compositionally biased region" description="Basic and acidic residues" evidence="2">
    <location>
        <begin position="353"/>
        <end position="377"/>
    </location>
</feature>
<dbReference type="KEGG" id="aper:A0U91_15520"/>
<evidence type="ECO:0000313" key="5">
    <source>
        <dbReference type="Proteomes" id="UP000189055"/>
    </source>
</evidence>
<sequence>MLGDAQSALLEQLRFKDIYMRFPPGPDPFKAGPPVVCYKPKPKMGEPSPKGVHPIPTEFRSASDELVALTLKSFAEKNKANFSFRATNNLRIRAVSYTDQLGQWRTALRSIDKDVHNIDELNIRESVLATLKRWVTKKAGIYIFGATGEGKSTTCTSLINYFLSHHGGYLYAAENPVEFEFSPNNYDNAEICQREIDTDEQWQPVMEDAMRSNPDCLYASEFRNAACIKMLIRGSTSGHLTISTGHAFSVQDGLMFMAQAATQNADVTARIQLAQGLVGAAHQTLENGRPHITLLENTPAVSSLLREGQYHLLENELQTQKTALARSGGEDPTYGSKTVIAVPPNYSKQMTSQERRPDSDHDEAGGADGGSEREAVRRSNGGRRVKRRIPPPPPTFVDKIRSWFSF</sequence>
<dbReference type="EMBL" id="CP014688">
    <property type="protein sequence ID" value="AQT06421.1"/>
    <property type="molecule type" value="Genomic_DNA"/>
</dbReference>
<name>A0A1U9LJ18_9PROT</name>
<dbReference type="InterPro" id="IPR050921">
    <property type="entry name" value="T4SS_GSP_E_ATPase"/>
</dbReference>
<comment type="similarity">
    <text evidence="1">Belongs to the GSP E family.</text>
</comment>
<dbReference type="InterPro" id="IPR001482">
    <property type="entry name" value="T2SS/T4SS_dom"/>
</dbReference>